<dbReference type="AlphaFoldDB" id="A0A286GYG7"/>
<evidence type="ECO:0000313" key="2">
    <source>
        <dbReference type="EMBL" id="SOE00553.1"/>
    </source>
</evidence>
<dbReference type="InterPro" id="IPR009506">
    <property type="entry name" value="YjiS-like"/>
</dbReference>
<dbReference type="RefSeq" id="WP_097281264.1">
    <property type="nucleotide sequence ID" value="NZ_OCNJ01000013.1"/>
</dbReference>
<organism evidence="2 3">
    <name type="scientific">Caenispirillum bisanense</name>
    <dbReference type="NCBI Taxonomy" id="414052"/>
    <lineage>
        <taxon>Bacteria</taxon>
        <taxon>Pseudomonadati</taxon>
        <taxon>Pseudomonadota</taxon>
        <taxon>Alphaproteobacteria</taxon>
        <taxon>Rhodospirillales</taxon>
        <taxon>Novispirillaceae</taxon>
        <taxon>Caenispirillum</taxon>
    </lineage>
</organism>
<protein>
    <submittedName>
        <fullName evidence="2">Uncharacterized conserved protein YjiS, DUF1127 family</fullName>
    </submittedName>
</protein>
<dbReference type="OrthoDB" id="8244198at2"/>
<dbReference type="EMBL" id="OCNJ01000013">
    <property type="protein sequence ID" value="SOE00553.1"/>
    <property type="molecule type" value="Genomic_DNA"/>
</dbReference>
<dbReference type="Pfam" id="PF06568">
    <property type="entry name" value="YjiS-like"/>
    <property type="match status" value="1"/>
</dbReference>
<evidence type="ECO:0000313" key="3">
    <source>
        <dbReference type="Proteomes" id="UP000219621"/>
    </source>
</evidence>
<reference evidence="2 3" key="1">
    <citation type="submission" date="2017-09" db="EMBL/GenBank/DDBJ databases">
        <authorList>
            <person name="Ehlers B."/>
            <person name="Leendertz F.H."/>
        </authorList>
    </citation>
    <scope>NUCLEOTIDE SEQUENCE [LARGE SCALE GENOMIC DNA]</scope>
    <source>
        <strain evidence="2 3">USBA 140</strain>
    </source>
</reference>
<proteinExistence type="predicted"/>
<gene>
    <name evidence="2" type="ORF">SAMN05421508_11333</name>
</gene>
<feature type="domain" description="YjiS-like" evidence="1">
    <location>
        <begin position="58"/>
        <end position="93"/>
    </location>
</feature>
<keyword evidence="3" id="KW-1185">Reference proteome</keyword>
<dbReference type="Proteomes" id="UP000219621">
    <property type="component" value="Unassembled WGS sequence"/>
</dbReference>
<accession>A0A286GYG7</accession>
<evidence type="ECO:0000259" key="1">
    <source>
        <dbReference type="Pfam" id="PF06568"/>
    </source>
</evidence>
<name>A0A286GYG7_9PROT</name>
<sequence>MWPYDDSEADWLGASAPAVTVPSAATVVSLDTVRSEARKAAAPTVEIPAAEAGLVGRLIGRIRSWRDRQDARARLYSMSDRELADIGLTRDAIDYAVGTTETARKPSYDTGVLGGAVHGLTRGATNWWQAA</sequence>